<feature type="transmembrane region" description="Helical" evidence="1">
    <location>
        <begin position="54"/>
        <end position="76"/>
    </location>
</feature>
<keyword evidence="3" id="KW-1185">Reference proteome</keyword>
<proteinExistence type="predicted"/>
<dbReference type="Proteomes" id="UP000695264">
    <property type="component" value="Unassembled WGS sequence"/>
</dbReference>
<gene>
    <name evidence="2" type="ORF">HCK00_15325</name>
</gene>
<keyword evidence="1" id="KW-0812">Transmembrane</keyword>
<accession>A0ABX1BW24</accession>
<keyword evidence="1" id="KW-0472">Membrane</keyword>
<name>A0ABX1BW24_9ACTN</name>
<sequence>MALRVTVERDAIVDATQFSVAFFATILTGEAVIFAISFNAASGWPSLREIDTHIAFREWVVIGWLASVFTVVGLLGGSDTTAFYGALLFLLADVFGIFSFVRLFGLASAGGRKRLLLRTLRRSLERLPTEPERVQERLRDDPVVSAYLAAVDQAVGRRDTGAARDLVDELTGAAQGHAPLGGAAALHVDVIHRLARTSLMGGMDAVVAAEGIESLVDSLLTIVARTTPAEPTTEAELIAVEDAAVALGRTSRYLAWLAGTALTLSVRRVADAGSARELVAVTTRCRDRILREVDPDPQSAAPEELRTPLTTPTAVLAWVGGFTQYHGSHQAAAFYPTHELLAGRKFMGNYWDGASVLTALRQALYGRDAGGRATGPAAEASRRAFGSVAEFDRFWTLASVGAIATLRHTGLPHPPALIRPEFTPDPQLLGAYLRTFGSHRWFSDAEQARSLLASVMSRKPATDGAWGRVRAAGLRSAVRTPVPEVEPHHRPAAMVLAVAARLAPLSDGEPDRQLRLFLDGLPQPVIEATARLAARALPGGESGDGTPADPRGAVITGLQVMRLVGNRSGSLG</sequence>
<protein>
    <submittedName>
        <fullName evidence="2">Uncharacterized protein</fullName>
    </submittedName>
</protein>
<dbReference type="EMBL" id="JAATEN010000010">
    <property type="protein sequence ID" value="NJQ01866.1"/>
    <property type="molecule type" value="Genomic_DNA"/>
</dbReference>
<organism evidence="2 3">
    <name type="scientific">Streptomyces zingiberis</name>
    <dbReference type="NCBI Taxonomy" id="2053010"/>
    <lineage>
        <taxon>Bacteria</taxon>
        <taxon>Bacillati</taxon>
        <taxon>Actinomycetota</taxon>
        <taxon>Actinomycetes</taxon>
        <taxon>Kitasatosporales</taxon>
        <taxon>Streptomycetaceae</taxon>
        <taxon>Streptomyces</taxon>
    </lineage>
</organism>
<evidence type="ECO:0000313" key="2">
    <source>
        <dbReference type="EMBL" id="NJQ01866.1"/>
    </source>
</evidence>
<comment type="caution">
    <text evidence="2">The sequence shown here is derived from an EMBL/GenBank/DDBJ whole genome shotgun (WGS) entry which is preliminary data.</text>
</comment>
<feature type="transmembrane region" description="Helical" evidence="1">
    <location>
        <begin position="82"/>
        <end position="104"/>
    </location>
</feature>
<dbReference type="RefSeq" id="WP_168102495.1">
    <property type="nucleotide sequence ID" value="NZ_JAATEN010000010.1"/>
</dbReference>
<reference evidence="2 3" key="1">
    <citation type="submission" date="2020-03" db="EMBL/GenBank/DDBJ databases">
        <title>WGS of actinomycetes isolated from Thailand.</title>
        <authorList>
            <person name="Thawai C."/>
        </authorList>
    </citation>
    <scope>NUCLEOTIDE SEQUENCE [LARGE SCALE GENOMIC DNA]</scope>
    <source>
        <strain evidence="2 3">PLAI 1-29</strain>
    </source>
</reference>
<evidence type="ECO:0000256" key="1">
    <source>
        <dbReference type="SAM" id="Phobius"/>
    </source>
</evidence>
<evidence type="ECO:0000313" key="3">
    <source>
        <dbReference type="Proteomes" id="UP000695264"/>
    </source>
</evidence>
<feature type="transmembrane region" description="Helical" evidence="1">
    <location>
        <begin position="20"/>
        <end position="42"/>
    </location>
</feature>
<keyword evidence="1" id="KW-1133">Transmembrane helix</keyword>